<dbReference type="Gene3D" id="3.90.25.10">
    <property type="entry name" value="UDP-galactose 4-epimerase, domain 1"/>
    <property type="match status" value="1"/>
</dbReference>
<comment type="caution">
    <text evidence="2">The sequence shown here is derived from an EMBL/GenBank/DDBJ whole genome shotgun (WGS) entry which is preliminary data.</text>
</comment>
<evidence type="ECO:0000259" key="1">
    <source>
        <dbReference type="Pfam" id="PF05368"/>
    </source>
</evidence>
<dbReference type="InterPro" id="IPR051604">
    <property type="entry name" value="Ergot_Alk_Oxidoreductase"/>
</dbReference>
<dbReference type="Pfam" id="PF05368">
    <property type="entry name" value="NmrA"/>
    <property type="match status" value="1"/>
</dbReference>
<dbReference type="Gene3D" id="3.40.50.720">
    <property type="entry name" value="NAD(P)-binding Rossmann-like Domain"/>
    <property type="match status" value="1"/>
</dbReference>
<proteinExistence type="predicted"/>
<reference evidence="2 3" key="1">
    <citation type="submission" date="2020-12" db="EMBL/GenBank/DDBJ databases">
        <title>Metabolic potential, ecology and presence of endohyphal bacteria is reflected in genomic diversity of Mucoromycotina.</title>
        <authorList>
            <person name="Muszewska A."/>
            <person name="Okrasinska A."/>
            <person name="Steczkiewicz K."/>
            <person name="Drgas O."/>
            <person name="Orlowska M."/>
            <person name="Perlinska-Lenart U."/>
            <person name="Aleksandrzak-Piekarczyk T."/>
            <person name="Szatraj K."/>
            <person name="Zielenkiewicz U."/>
            <person name="Pilsyk S."/>
            <person name="Malc E."/>
            <person name="Mieczkowski P."/>
            <person name="Kruszewska J.S."/>
            <person name="Biernat P."/>
            <person name="Pawlowska J."/>
        </authorList>
    </citation>
    <scope>NUCLEOTIDE SEQUENCE [LARGE SCALE GENOMIC DNA]</scope>
    <source>
        <strain evidence="2 3">CBS 142.35</strain>
    </source>
</reference>
<dbReference type="EMBL" id="JAEPRB010000011">
    <property type="protein sequence ID" value="KAG2226999.1"/>
    <property type="molecule type" value="Genomic_DNA"/>
</dbReference>
<dbReference type="OrthoDB" id="9997102at2759"/>
<dbReference type="InterPro" id="IPR008030">
    <property type="entry name" value="NmrA-like"/>
</dbReference>
<name>A0A8H7SCR9_9FUNG</name>
<organism evidence="2 3">
    <name type="scientific">Circinella minor</name>
    <dbReference type="NCBI Taxonomy" id="1195481"/>
    <lineage>
        <taxon>Eukaryota</taxon>
        <taxon>Fungi</taxon>
        <taxon>Fungi incertae sedis</taxon>
        <taxon>Mucoromycota</taxon>
        <taxon>Mucoromycotina</taxon>
        <taxon>Mucoromycetes</taxon>
        <taxon>Mucorales</taxon>
        <taxon>Lichtheimiaceae</taxon>
        <taxon>Circinella</taxon>
    </lineage>
</organism>
<dbReference type="PANTHER" id="PTHR43162">
    <property type="match status" value="1"/>
</dbReference>
<dbReference type="SUPFAM" id="SSF51735">
    <property type="entry name" value="NAD(P)-binding Rossmann-fold domains"/>
    <property type="match status" value="1"/>
</dbReference>
<evidence type="ECO:0000313" key="3">
    <source>
        <dbReference type="Proteomes" id="UP000646827"/>
    </source>
</evidence>
<dbReference type="PANTHER" id="PTHR43162:SF1">
    <property type="entry name" value="PRESTALK A DIFFERENTIATION PROTEIN A"/>
    <property type="match status" value="1"/>
</dbReference>
<accession>A0A8H7SCR9</accession>
<sequence length="296" mass="32953">MTGEKIFVVGGTGNVGIRVMKDLLQKESNSVTAYVRSVEKAQQLFGNPSNLTLIQGDYTDLTLFEKSISGHSRLFLIVHDPDIHDIPKYAVALGERAYAADIQQIVVVSGLWAAFPYRSSFIGDASYKAEAGIAAIPNRGTLVTLRPSILMTNHLWIEIHTIKNANCIAGSIDSDTKEPWVSPDDIGAVAAIILQDPISKHRDAVYEMNGDVKTPQQRAALISKVLDKEIKYMQLTAQQRYDYLTKKVHMEHIKAYDLILNPWSSETKVSLGLPLLLGREPETLEEWFEKNKAAFL</sequence>
<gene>
    <name evidence="2" type="ORF">INT45_006406</name>
</gene>
<feature type="domain" description="NmrA-like" evidence="1">
    <location>
        <begin position="4"/>
        <end position="253"/>
    </location>
</feature>
<keyword evidence="3" id="KW-1185">Reference proteome</keyword>
<protein>
    <recommendedName>
        <fullName evidence="1">NmrA-like domain-containing protein</fullName>
    </recommendedName>
</protein>
<dbReference type="Proteomes" id="UP000646827">
    <property type="component" value="Unassembled WGS sequence"/>
</dbReference>
<evidence type="ECO:0000313" key="2">
    <source>
        <dbReference type="EMBL" id="KAG2226999.1"/>
    </source>
</evidence>
<dbReference type="InterPro" id="IPR036291">
    <property type="entry name" value="NAD(P)-bd_dom_sf"/>
</dbReference>
<dbReference type="AlphaFoldDB" id="A0A8H7SCR9"/>